<organism evidence="2 3">
    <name type="scientific">Yoonia tamlensis</name>
    <dbReference type="NCBI Taxonomy" id="390270"/>
    <lineage>
        <taxon>Bacteria</taxon>
        <taxon>Pseudomonadati</taxon>
        <taxon>Pseudomonadota</taxon>
        <taxon>Alphaproteobacteria</taxon>
        <taxon>Rhodobacterales</taxon>
        <taxon>Paracoccaceae</taxon>
        <taxon>Yoonia</taxon>
    </lineage>
</organism>
<gene>
    <name evidence="2" type="ORF">SAMN04488005_1271</name>
</gene>
<dbReference type="STRING" id="390270.SAMN04488005_1271"/>
<name>A0A1I6G963_9RHOB</name>
<accession>A0A1I6G963</accession>
<feature type="chain" id="PRO_5011653629" evidence="1">
    <location>
        <begin position="21"/>
        <end position="227"/>
    </location>
</feature>
<keyword evidence="3" id="KW-1185">Reference proteome</keyword>
<evidence type="ECO:0000313" key="2">
    <source>
        <dbReference type="EMBL" id="SFR38718.1"/>
    </source>
</evidence>
<dbReference type="Proteomes" id="UP000199478">
    <property type="component" value="Unassembled WGS sequence"/>
</dbReference>
<dbReference type="EMBL" id="FOYP01000001">
    <property type="protein sequence ID" value="SFR38718.1"/>
    <property type="molecule type" value="Genomic_DNA"/>
</dbReference>
<proteinExistence type="predicted"/>
<dbReference type="AlphaFoldDB" id="A0A1I6G963"/>
<reference evidence="3" key="1">
    <citation type="submission" date="2016-10" db="EMBL/GenBank/DDBJ databases">
        <authorList>
            <person name="Varghese N."/>
            <person name="Submissions S."/>
        </authorList>
    </citation>
    <scope>NUCLEOTIDE SEQUENCE [LARGE SCALE GENOMIC DNA]</scope>
    <source>
        <strain evidence="3">DSM 26879</strain>
    </source>
</reference>
<keyword evidence="1" id="KW-0732">Signal</keyword>
<evidence type="ECO:0000313" key="3">
    <source>
        <dbReference type="Proteomes" id="UP000199478"/>
    </source>
</evidence>
<feature type="signal peptide" evidence="1">
    <location>
        <begin position="1"/>
        <end position="20"/>
    </location>
</feature>
<evidence type="ECO:0000256" key="1">
    <source>
        <dbReference type="SAM" id="SignalP"/>
    </source>
</evidence>
<sequence length="227" mass="24332">MRLHHIYGPAFLLIAMPAWAEPCVSATFDRSFPHATGVESFIADVPSAQFPAFWQTGLIDGYQYRLFSNGEGEIKASDPNQDWVVEIACETAGQSCDITVDGDAPTEALQIADTITQCLLSSEITLARTTPENPIVDTTVTSQENVVAPQNSETEIACGVATVNEANDVATMQRLLILLGEDPGPVDGVLGPASFKAMGAFVDDSNWNTSIKNVISALDALHCERSQ</sequence>
<protein>
    <submittedName>
        <fullName evidence="2">Uncharacterized protein</fullName>
    </submittedName>
</protein>